<evidence type="ECO:0000256" key="1">
    <source>
        <dbReference type="SAM" id="MobiDB-lite"/>
    </source>
</evidence>
<dbReference type="AlphaFoldDB" id="A0A2I1CZE9"/>
<keyword evidence="3" id="KW-1185">Reference proteome</keyword>
<dbReference type="OrthoDB" id="4508069at2759"/>
<dbReference type="VEuPathDB" id="FungiDB:P168DRAFT_319551"/>
<proteinExistence type="predicted"/>
<reference evidence="2" key="1">
    <citation type="submission" date="2016-12" db="EMBL/GenBank/DDBJ databases">
        <title>The genomes of Aspergillus section Nigri reveals drivers in fungal speciation.</title>
        <authorList>
            <consortium name="DOE Joint Genome Institute"/>
            <person name="Vesth T.C."/>
            <person name="Nybo J."/>
            <person name="Theobald S."/>
            <person name="Brandl J."/>
            <person name="Frisvad J.C."/>
            <person name="Nielsen K.F."/>
            <person name="Lyhne E.K."/>
            <person name="Kogle M.E."/>
            <person name="Kuo A."/>
            <person name="Riley R."/>
            <person name="Clum A."/>
            <person name="Nolan M."/>
            <person name="Lipzen A."/>
            <person name="Salamov A."/>
            <person name="Henrissat B."/>
            <person name="Wiebenga A."/>
            <person name="De vries R.P."/>
            <person name="Grigoriev I.V."/>
            <person name="Mortensen U.H."/>
            <person name="Andersen M.R."/>
            <person name="Baker S.E."/>
        </authorList>
    </citation>
    <scope>NUCLEOTIDE SEQUENCE</scope>
    <source>
        <strain evidence="2">IBT 28561</strain>
    </source>
</reference>
<organism evidence="2 3">
    <name type="scientific">Aspergillus campestris (strain IBT 28561)</name>
    <dbReference type="NCBI Taxonomy" id="1392248"/>
    <lineage>
        <taxon>Eukaryota</taxon>
        <taxon>Fungi</taxon>
        <taxon>Dikarya</taxon>
        <taxon>Ascomycota</taxon>
        <taxon>Pezizomycotina</taxon>
        <taxon>Eurotiomycetes</taxon>
        <taxon>Eurotiomycetidae</taxon>
        <taxon>Eurotiales</taxon>
        <taxon>Aspergillaceae</taxon>
        <taxon>Aspergillus</taxon>
        <taxon>Aspergillus subgen. Circumdati</taxon>
    </lineage>
</organism>
<comment type="caution">
    <text evidence="2">The sequence shown here is derived from an EMBL/GenBank/DDBJ whole genome shotgun (WGS) entry which is preliminary data.</text>
</comment>
<evidence type="ECO:0000313" key="3">
    <source>
        <dbReference type="Proteomes" id="UP000234254"/>
    </source>
</evidence>
<dbReference type="RefSeq" id="XP_024691597.1">
    <property type="nucleotide sequence ID" value="XM_024840287.1"/>
</dbReference>
<accession>A0A2I1CZE9</accession>
<gene>
    <name evidence="2" type="ORF">P168DRAFT_319551</name>
</gene>
<feature type="compositionally biased region" description="Basic residues" evidence="1">
    <location>
        <begin position="200"/>
        <end position="210"/>
    </location>
</feature>
<dbReference type="EMBL" id="MSFM01000008">
    <property type="protein sequence ID" value="PKY03003.1"/>
    <property type="molecule type" value="Genomic_DNA"/>
</dbReference>
<dbReference type="GeneID" id="36547811"/>
<protein>
    <submittedName>
        <fullName evidence="2">Uncharacterized protein</fullName>
    </submittedName>
</protein>
<evidence type="ECO:0000313" key="2">
    <source>
        <dbReference type="EMBL" id="PKY03003.1"/>
    </source>
</evidence>
<sequence length="210" mass="24092">MSLWRLWKARSSPSSEDRSTSAPPSPRERGPNATEDPIPFFSSDRNQSTRDFLDPSADAQQHQQQEQEQEQEQLLPTQETAFIYEDIDPPDEYEYLPSLDEPTPLLQDHTEMLSSSPASISTSTNMASTLPGYNDVSGAVIVDWNGLPHFLSPQEEEDRKVQLERAVRDRMLGHPTRTDFTWERPYQGTGLPQYSPTQERRRRAKRGSWD</sequence>
<dbReference type="Proteomes" id="UP000234254">
    <property type="component" value="Unassembled WGS sequence"/>
</dbReference>
<feature type="region of interest" description="Disordered" evidence="1">
    <location>
        <begin position="1"/>
        <end position="76"/>
    </location>
</feature>
<name>A0A2I1CZE9_ASPC2</name>
<feature type="region of interest" description="Disordered" evidence="1">
    <location>
        <begin position="177"/>
        <end position="210"/>
    </location>
</feature>